<sequence length="765" mass="87634">MDSEDQAKFMYLFERIHEPLYEGPRGGDKNVYYTFTDEPQMTEDATRTRRAQTDPETRRREFIIRHPSQNNELPDLSAIEAAVPRDAFFSYFLPSHYQAANELQRILMKPKSREDFMSLAAATRDDENINPHLWTHSFLNATLRRQDMRGFKIPAVWEIMPDQFIPMKILKQAERKSLHKKSKLKNKDPSAGQNAPADVQPEVMIGENPEHMLNYFREDIGVNSHHYHWHLIYVKDAPPTGPESRDRKGELFYYMHHNLIARYDAERLANGLPTTKSLDYGQQGFIQEAYFPKIGSVSNGTLYGSRQEKTPLTNVNRFDTPAAELLIELNDIFKWKQRLYEAIDVGYVIKLDGTTSPLDEEHGIDILGDIVGNGGQTSPFPAYYGYMHGLGHMLISYQQDPENRYDTSMGVMGTTTSAMRDPVFYRLHKFMDEIFSYYKDNKLPPYAANQLQWSSVSVDSVSIESGNEKPNTLVTHWTETDVEVSRGLSCNSKSTLVAIVPLKHLNHQAFQYKILLTNNERERVSVAVRIFMAPRFNGSGRRYKLEQQRIAFFEMDKFVETINPGRNVIIRESVKSTVTIPWSQGFSELEHWLAGTDYSVQEAVCGCGWPHHFLVPRGTTEGMQFDLFVMVTNADEDLIPSAISHFLTNVPKEKKPKCKESLSYCGILSERYPDIRPMGYPFDRSLAEKVKGTFTLEDFVALYPNMNSKQVTIRHNNGKLTKIHKPTQPDSGSRINRSGSTGSSIGSDWSHVDRFSDPDSDDYFP</sequence>
<keyword evidence="6" id="KW-0186">Copper</keyword>
<feature type="domain" description="Tyrosinase copper-binding" evidence="9">
    <location>
        <begin position="421"/>
        <end position="432"/>
    </location>
</feature>
<evidence type="ECO:0000313" key="11">
    <source>
        <dbReference type="Proteomes" id="UP000708208"/>
    </source>
</evidence>
<dbReference type="InterPro" id="IPR002227">
    <property type="entry name" value="Tyrosinase_Cu-bd"/>
</dbReference>
<dbReference type="Proteomes" id="UP000708208">
    <property type="component" value="Unassembled WGS sequence"/>
</dbReference>
<keyword evidence="11" id="KW-1185">Reference proteome</keyword>
<comment type="cofactor">
    <cofactor evidence="1">
        <name>Cu(2+)</name>
        <dbReference type="ChEBI" id="CHEBI:29036"/>
    </cofactor>
</comment>
<feature type="region of interest" description="Disordered" evidence="8">
    <location>
        <begin position="714"/>
        <end position="765"/>
    </location>
</feature>
<gene>
    <name evidence="10" type="ORF">AFUS01_LOCUS2743</name>
</gene>
<dbReference type="EMBL" id="CAJVCH010015867">
    <property type="protein sequence ID" value="CAG7680443.1"/>
    <property type="molecule type" value="Genomic_DNA"/>
</dbReference>
<comment type="similarity">
    <text evidence="3">Belongs to the tyrosinase family.</text>
</comment>
<dbReference type="InterPro" id="IPR000896">
    <property type="entry name" value="Hemocyanin/hexamerin_mid_dom"/>
</dbReference>
<feature type="compositionally biased region" description="Polar residues" evidence="8">
    <location>
        <begin position="728"/>
        <end position="747"/>
    </location>
</feature>
<evidence type="ECO:0000313" key="10">
    <source>
        <dbReference type="EMBL" id="CAG7680443.1"/>
    </source>
</evidence>
<keyword evidence="7" id="KW-1015">Disulfide bond</keyword>
<dbReference type="GO" id="GO:0004503">
    <property type="term" value="F:tyrosinase activity"/>
    <property type="evidence" value="ECO:0007669"/>
    <property type="project" value="UniProtKB-ARBA"/>
</dbReference>
<dbReference type="GO" id="GO:0005576">
    <property type="term" value="C:extracellular region"/>
    <property type="evidence" value="ECO:0007669"/>
    <property type="project" value="UniProtKB-SubCell"/>
</dbReference>
<dbReference type="InterPro" id="IPR005203">
    <property type="entry name" value="Hemocyanin_C"/>
</dbReference>
<evidence type="ECO:0000256" key="7">
    <source>
        <dbReference type="ARBA" id="ARBA00023157"/>
    </source>
</evidence>
<proteinExistence type="inferred from homology"/>
<feature type="region of interest" description="Disordered" evidence="8">
    <location>
        <begin position="176"/>
        <end position="197"/>
    </location>
</feature>
<dbReference type="InterPro" id="IPR013788">
    <property type="entry name" value="Hemocyanin/hexamerin"/>
</dbReference>
<dbReference type="Pfam" id="PF03723">
    <property type="entry name" value="Hemocyanin_C"/>
    <property type="match status" value="1"/>
</dbReference>
<dbReference type="PROSITE" id="PS00498">
    <property type="entry name" value="TYROSINASE_2"/>
    <property type="match status" value="1"/>
</dbReference>
<dbReference type="Pfam" id="PF03722">
    <property type="entry name" value="Hemocyanin_N"/>
    <property type="match status" value="1"/>
</dbReference>
<keyword evidence="5" id="KW-0479">Metal-binding</keyword>
<dbReference type="AlphaFoldDB" id="A0A8J2NSM8"/>
<organism evidence="10 11">
    <name type="scientific">Allacma fusca</name>
    <dbReference type="NCBI Taxonomy" id="39272"/>
    <lineage>
        <taxon>Eukaryota</taxon>
        <taxon>Metazoa</taxon>
        <taxon>Ecdysozoa</taxon>
        <taxon>Arthropoda</taxon>
        <taxon>Hexapoda</taxon>
        <taxon>Collembola</taxon>
        <taxon>Symphypleona</taxon>
        <taxon>Sminthuridae</taxon>
        <taxon>Allacma</taxon>
    </lineage>
</organism>
<name>A0A8J2NSM8_9HEXA</name>
<dbReference type="GO" id="GO:0006582">
    <property type="term" value="P:melanin metabolic process"/>
    <property type="evidence" value="ECO:0007669"/>
    <property type="project" value="UniProtKB-ARBA"/>
</dbReference>
<evidence type="ECO:0000256" key="8">
    <source>
        <dbReference type="SAM" id="MobiDB-lite"/>
    </source>
</evidence>
<evidence type="ECO:0000256" key="5">
    <source>
        <dbReference type="ARBA" id="ARBA00022723"/>
    </source>
</evidence>
<dbReference type="Pfam" id="PF00372">
    <property type="entry name" value="Hemocyanin_M"/>
    <property type="match status" value="1"/>
</dbReference>
<dbReference type="OrthoDB" id="8119704at2759"/>
<evidence type="ECO:0000256" key="1">
    <source>
        <dbReference type="ARBA" id="ARBA00001973"/>
    </source>
</evidence>
<comment type="subcellular location">
    <subcellularLocation>
        <location evidence="2">Secreted</location>
    </subcellularLocation>
</comment>
<reference evidence="10" key="1">
    <citation type="submission" date="2021-06" db="EMBL/GenBank/DDBJ databases">
        <authorList>
            <person name="Hodson N. C."/>
            <person name="Mongue J. A."/>
            <person name="Jaron S. K."/>
        </authorList>
    </citation>
    <scope>NUCLEOTIDE SEQUENCE</scope>
</reference>
<evidence type="ECO:0000256" key="3">
    <source>
        <dbReference type="ARBA" id="ARBA00009928"/>
    </source>
</evidence>
<protein>
    <recommendedName>
        <fullName evidence="9">Tyrosinase copper-binding domain-containing protein</fullName>
    </recommendedName>
</protein>
<evidence type="ECO:0000259" key="9">
    <source>
        <dbReference type="PROSITE" id="PS00498"/>
    </source>
</evidence>
<accession>A0A8J2NSM8</accession>
<evidence type="ECO:0000256" key="2">
    <source>
        <dbReference type="ARBA" id="ARBA00004613"/>
    </source>
</evidence>
<dbReference type="GO" id="GO:0046872">
    <property type="term" value="F:metal ion binding"/>
    <property type="evidence" value="ECO:0007669"/>
    <property type="project" value="UniProtKB-KW"/>
</dbReference>
<evidence type="ECO:0000256" key="4">
    <source>
        <dbReference type="ARBA" id="ARBA00022525"/>
    </source>
</evidence>
<evidence type="ECO:0000256" key="6">
    <source>
        <dbReference type="ARBA" id="ARBA00023008"/>
    </source>
</evidence>
<comment type="caution">
    <text evidence="10">The sequence shown here is derived from an EMBL/GenBank/DDBJ whole genome shotgun (WGS) entry which is preliminary data.</text>
</comment>
<keyword evidence="4" id="KW-0964">Secreted</keyword>
<dbReference type="PANTHER" id="PTHR11511:SF4">
    <property type="entry name" value="PHENOLOXIDASE 2-RELATED"/>
    <property type="match status" value="1"/>
</dbReference>
<dbReference type="PANTHER" id="PTHR11511">
    <property type="entry name" value="LARVAL STORAGE PROTEIN/PHENOLOXIDASE"/>
    <property type="match status" value="1"/>
</dbReference>
<dbReference type="InterPro" id="IPR005204">
    <property type="entry name" value="Hemocyanin_N"/>
</dbReference>